<proteinExistence type="predicted"/>
<protein>
    <submittedName>
        <fullName evidence="2">TetR-like C-terminal domain-containing protein</fullName>
    </submittedName>
</protein>
<keyword evidence="3" id="KW-1185">Reference proteome</keyword>
<dbReference type="RefSeq" id="WP_320379676.1">
    <property type="nucleotide sequence ID" value="NZ_JAWDIQ010000001.1"/>
</dbReference>
<feature type="domain" description="Transcriptional regulator TetR C-terminal Firmicutes type" evidence="1">
    <location>
        <begin position="26"/>
        <end position="123"/>
    </location>
</feature>
<evidence type="ECO:0000259" key="1">
    <source>
        <dbReference type="Pfam" id="PF14278"/>
    </source>
</evidence>
<reference evidence="2 3" key="1">
    <citation type="submission" date="2023-10" db="EMBL/GenBank/DDBJ databases">
        <title>Virgibacillus soli CC-YMP-6 genome.</title>
        <authorList>
            <person name="Miliotis G."/>
            <person name="Sengupta P."/>
            <person name="Hameed A."/>
            <person name="Chuvochina M."/>
            <person name="Mcdonagh F."/>
            <person name="Simpson A.C."/>
            <person name="Singh N.K."/>
            <person name="Rekha P.D."/>
            <person name="Raman K."/>
            <person name="Hugenholtz P."/>
            <person name="Venkateswaran K."/>
        </authorList>
    </citation>
    <scope>NUCLEOTIDE SEQUENCE [LARGE SCALE GENOMIC DNA]</scope>
    <source>
        <strain evidence="2 3">CC-YMP-6</strain>
    </source>
</reference>
<dbReference type="Gene3D" id="1.10.357.10">
    <property type="entry name" value="Tetracycline Repressor, domain 2"/>
    <property type="match status" value="1"/>
</dbReference>
<gene>
    <name evidence="2" type="ORF">RWD45_10965</name>
</gene>
<dbReference type="EMBL" id="JAWDIQ010000001">
    <property type="protein sequence ID" value="MDY0408978.1"/>
    <property type="molecule type" value="Genomic_DNA"/>
</dbReference>
<dbReference type="Pfam" id="PF14278">
    <property type="entry name" value="TetR_C_8"/>
    <property type="match status" value="1"/>
</dbReference>
<evidence type="ECO:0000313" key="2">
    <source>
        <dbReference type="EMBL" id="MDY0408978.1"/>
    </source>
</evidence>
<dbReference type="Proteomes" id="UP001275315">
    <property type="component" value="Unassembled WGS sequence"/>
</dbReference>
<comment type="caution">
    <text evidence="2">The sequence shown here is derived from an EMBL/GenBank/DDBJ whole genome shotgun (WGS) entry which is preliminary data.</text>
</comment>
<sequence length="146" mass="17156">MDNEIEDLKNSLKVCPMEFQYQYDLPHPSLIRLFEQMMRKEKFYKIMLAEKKIPYFIDRVMDILEAYAKSGIAYLANDGVKFNTPIEIRIPYITNAYLGVMIWWLKSDMPYTPTYMAKQLTIISTVGSFEKNPFLQKEANTSQTIS</sequence>
<evidence type="ECO:0000313" key="3">
    <source>
        <dbReference type="Proteomes" id="UP001275315"/>
    </source>
</evidence>
<organism evidence="2 3">
    <name type="scientific">Paracerasibacillus soli</name>
    <dbReference type="NCBI Taxonomy" id="480284"/>
    <lineage>
        <taxon>Bacteria</taxon>
        <taxon>Bacillati</taxon>
        <taxon>Bacillota</taxon>
        <taxon>Bacilli</taxon>
        <taxon>Bacillales</taxon>
        <taxon>Bacillaceae</taxon>
        <taxon>Paracerasibacillus</taxon>
    </lineage>
</organism>
<dbReference type="InterPro" id="IPR039532">
    <property type="entry name" value="TetR_C_Firmicutes"/>
</dbReference>
<name>A0ABU5CRI6_9BACI</name>
<accession>A0ABU5CRI6</accession>